<dbReference type="Gene3D" id="3.50.50.60">
    <property type="entry name" value="FAD/NAD(P)-binding domain"/>
    <property type="match status" value="1"/>
</dbReference>
<dbReference type="InterPro" id="IPR007329">
    <property type="entry name" value="FMN-bd"/>
</dbReference>
<gene>
    <name evidence="9" type="ORF">VJ920_04730</name>
</gene>
<evidence type="ECO:0000313" key="10">
    <source>
        <dbReference type="Proteomes" id="UP001343724"/>
    </source>
</evidence>
<dbReference type="RefSeq" id="WP_326439134.1">
    <property type="nucleotide sequence ID" value="NZ_JAYMFH010000003.1"/>
</dbReference>
<evidence type="ECO:0000256" key="5">
    <source>
        <dbReference type="ARBA" id="ARBA00022827"/>
    </source>
</evidence>
<dbReference type="EMBL" id="JAYMFH010000003">
    <property type="protein sequence ID" value="MEC4294607.1"/>
    <property type="molecule type" value="Genomic_DNA"/>
</dbReference>
<dbReference type="PROSITE" id="PS51318">
    <property type="entry name" value="TAT"/>
    <property type="match status" value="1"/>
</dbReference>
<keyword evidence="6" id="KW-0560">Oxidoreductase</keyword>
<evidence type="ECO:0000256" key="2">
    <source>
        <dbReference type="ARBA" id="ARBA00013137"/>
    </source>
</evidence>
<dbReference type="Pfam" id="PF04205">
    <property type="entry name" value="FMN_bind"/>
    <property type="match status" value="1"/>
</dbReference>
<comment type="caution">
    <text evidence="9">The sequence shown here is derived from an EMBL/GenBank/DDBJ whole genome shotgun (WGS) entry which is preliminary data.</text>
</comment>
<proteinExistence type="predicted"/>
<protein>
    <recommendedName>
        <fullName evidence="3">Urocanate reductase</fullName>
        <ecNumber evidence="2">1.3.99.33</ecNumber>
    </recommendedName>
</protein>
<evidence type="ECO:0000256" key="7">
    <source>
        <dbReference type="ARBA" id="ARBA00049922"/>
    </source>
</evidence>
<sequence length="506" mass="53385">MTRFDRGEKMLNEAFLTRRAFVAAGAAVAGSAALLGCSPAAKDVQATKTESAKAFSAGNYTAEGVGKNGVIVVETTFSDDAIEAIRILENDETVGISDSALEQIPQRILDAQSLGVDVVTGATLTSMGILTAVKECAKQADGDMSSLEEPVAKPDPTEESVDADVIVIGAGGAGLVAALTALEAGKRVVLVEKQDDTGGSTRLNGCMFLTTADEAEQAEGALDVAGAQQFFANNGNNGYFNKPMVDELIDQMTILDAYVLEHCYESGRHIDPCYAPFDPSDPESQNPFMVHLWPADWQPPESYYNEVSDHFQDAVPMPEGIGWRFTKPLEEEFVSEGGVLLTGTAVVSIDKEADVIVGVTAKSNQNVTYTIRGKAVVVASGGYGANAEWTEKYWGEVDPAEWGQSTYFGAPSNDGACITYAENCGAKTVFVDTPGGYGGPYATQGGLVIDADAHVLDEHDQPIANLFAAGEVCDVYLPGPAYIMSGTMNQWSVYTGQIAGRGAAAL</sequence>
<dbReference type="Gene3D" id="3.90.1010.20">
    <property type="match status" value="1"/>
</dbReference>
<comment type="cofactor">
    <cofactor evidence="1">
        <name>FAD</name>
        <dbReference type="ChEBI" id="CHEBI:57692"/>
    </cofactor>
</comment>
<keyword evidence="5" id="KW-0274">FAD</keyword>
<dbReference type="InterPro" id="IPR003953">
    <property type="entry name" value="FAD-dep_OxRdtase_2_FAD-bd"/>
</dbReference>
<evidence type="ECO:0000259" key="8">
    <source>
        <dbReference type="SMART" id="SM00900"/>
    </source>
</evidence>
<evidence type="ECO:0000313" key="9">
    <source>
        <dbReference type="EMBL" id="MEC4294607.1"/>
    </source>
</evidence>
<dbReference type="PANTHER" id="PTHR43400">
    <property type="entry name" value="FUMARATE REDUCTASE"/>
    <property type="match status" value="1"/>
</dbReference>
<dbReference type="EC" id="1.3.99.33" evidence="2"/>
<dbReference type="Proteomes" id="UP001343724">
    <property type="component" value="Unassembled WGS sequence"/>
</dbReference>
<name>A0ABU6IYC7_9ACTN</name>
<dbReference type="InterPro" id="IPR006311">
    <property type="entry name" value="TAT_signal"/>
</dbReference>
<dbReference type="PRINTS" id="PR00411">
    <property type="entry name" value="PNDRDTASEI"/>
</dbReference>
<dbReference type="SUPFAM" id="SSF51905">
    <property type="entry name" value="FAD/NAD(P)-binding domain"/>
    <property type="match status" value="1"/>
</dbReference>
<accession>A0ABU6IYC7</accession>
<reference evidence="9 10" key="1">
    <citation type="submission" date="2024-01" db="EMBL/GenBank/DDBJ databases">
        <title>novel species in genus Adlercreutzia.</title>
        <authorList>
            <person name="Liu X."/>
        </authorList>
    </citation>
    <scope>NUCLEOTIDE SEQUENCE [LARGE SCALE GENOMIC DNA]</scope>
    <source>
        <strain evidence="9 10">R22</strain>
    </source>
</reference>
<evidence type="ECO:0000256" key="3">
    <source>
        <dbReference type="ARBA" id="ARBA00015872"/>
    </source>
</evidence>
<keyword evidence="4" id="KW-0285">Flavoprotein</keyword>
<dbReference type="InterPro" id="IPR036188">
    <property type="entry name" value="FAD/NAD-bd_sf"/>
</dbReference>
<evidence type="ECO:0000256" key="6">
    <source>
        <dbReference type="ARBA" id="ARBA00023002"/>
    </source>
</evidence>
<feature type="domain" description="FMN-binding" evidence="8">
    <location>
        <begin position="66"/>
        <end position="140"/>
    </location>
</feature>
<evidence type="ECO:0000256" key="4">
    <source>
        <dbReference type="ARBA" id="ARBA00022630"/>
    </source>
</evidence>
<dbReference type="SMART" id="SM00900">
    <property type="entry name" value="FMN_bind"/>
    <property type="match status" value="1"/>
</dbReference>
<keyword evidence="10" id="KW-1185">Reference proteome</keyword>
<dbReference type="Pfam" id="PF00890">
    <property type="entry name" value="FAD_binding_2"/>
    <property type="match status" value="2"/>
</dbReference>
<organism evidence="9 10">
    <name type="scientific">Adlercreutzia shanghongiae</name>
    <dbReference type="NCBI Taxonomy" id="3111773"/>
    <lineage>
        <taxon>Bacteria</taxon>
        <taxon>Bacillati</taxon>
        <taxon>Actinomycetota</taxon>
        <taxon>Coriobacteriia</taxon>
        <taxon>Eggerthellales</taxon>
        <taxon>Eggerthellaceae</taxon>
        <taxon>Adlercreutzia</taxon>
    </lineage>
</organism>
<dbReference type="InterPro" id="IPR050315">
    <property type="entry name" value="FAD-oxidoreductase_2"/>
</dbReference>
<evidence type="ECO:0000256" key="1">
    <source>
        <dbReference type="ARBA" id="ARBA00001974"/>
    </source>
</evidence>
<comment type="catalytic activity">
    <reaction evidence="7">
        <text>dihydrourocanate + A = urocanate + AH2</text>
        <dbReference type="Rhea" id="RHEA:36059"/>
        <dbReference type="ChEBI" id="CHEBI:13193"/>
        <dbReference type="ChEBI" id="CHEBI:17499"/>
        <dbReference type="ChEBI" id="CHEBI:27247"/>
        <dbReference type="ChEBI" id="CHEBI:72991"/>
        <dbReference type="EC" id="1.3.99.33"/>
    </reaction>
</comment>
<dbReference type="PANTHER" id="PTHR43400:SF10">
    <property type="entry name" value="3-OXOSTEROID 1-DEHYDROGENASE"/>
    <property type="match status" value="1"/>
</dbReference>